<sequence>MEDPVQEQRVSHSHAEDSGFFSSTTRKFSSRLDNSMMNNVNLLVVGRESTKKMRTADCF</sequence>
<keyword evidence="3" id="KW-1185">Reference proteome</keyword>
<dbReference type="EMBL" id="JAHQIW010000847">
    <property type="protein sequence ID" value="KAJ1350360.1"/>
    <property type="molecule type" value="Genomic_DNA"/>
</dbReference>
<evidence type="ECO:0000313" key="2">
    <source>
        <dbReference type="EMBL" id="KAJ1350360.1"/>
    </source>
</evidence>
<name>A0AAD5M365_PARTN</name>
<evidence type="ECO:0000313" key="3">
    <source>
        <dbReference type="Proteomes" id="UP001196413"/>
    </source>
</evidence>
<accession>A0AAD5M365</accession>
<reference evidence="2" key="1">
    <citation type="submission" date="2021-06" db="EMBL/GenBank/DDBJ databases">
        <title>Parelaphostrongylus tenuis whole genome reference sequence.</title>
        <authorList>
            <person name="Garwood T.J."/>
            <person name="Larsen P.A."/>
            <person name="Fountain-Jones N.M."/>
            <person name="Garbe J.R."/>
            <person name="Macchietto M.G."/>
            <person name="Kania S.A."/>
            <person name="Gerhold R.W."/>
            <person name="Richards J.E."/>
            <person name="Wolf T.M."/>
        </authorList>
    </citation>
    <scope>NUCLEOTIDE SEQUENCE</scope>
    <source>
        <strain evidence="2">MNPRO001-30</strain>
        <tissue evidence="2">Meninges</tissue>
    </source>
</reference>
<proteinExistence type="predicted"/>
<dbReference type="AlphaFoldDB" id="A0AAD5M365"/>
<gene>
    <name evidence="2" type="ORF">KIN20_006133</name>
</gene>
<evidence type="ECO:0000256" key="1">
    <source>
        <dbReference type="SAM" id="MobiDB-lite"/>
    </source>
</evidence>
<comment type="caution">
    <text evidence="2">The sequence shown here is derived from an EMBL/GenBank/DDBJ whole genome shotgun (WGS) entry which is preliminary data.</text>
</comment>
<protein>
    <submittedName>
        <fullName evidence="2">Uncharacterized protein</fullName>
    </submittedName>
</protein>
<organism evidence="2 3">
    <name type="scientific">Parelaphostrongylus tenuis</name>
    <name type="common">Meningeal worm</name>
    <dbReference type="NCBI Taxonomy" id="148309"/>
    <lineage>
        <taxon>Eukaryota</taxon>
        <taxon>Metazoa</taxon>
        <taxon>Ecdysozoa</taxon>
        <taxon>Nematoda</taxon>
        <taxon>Chromadorea</taxon>
        <taxon>Rhabditida</taxon>
        <taxon>Rhabditina</taxon>
        <taxon>Rhabditomorpha</taxon>
        <taxon>Strongyloidea</taxon>
        <taxon>Metastrongylidae</taxon>
        <taxon>Parelaphostrongylus</taxon>
    </lineage>
</organism>
<feature type="region of interest" description="Disordered" evidence="1">
    <location>
        <begin position="1"/>
        <end position="22"/>
    </location>
</feature>
<dbReference type="Proteomes" id="UP001196413">
    <property type="component" value="Unassembled WGS sequence"/>
</dbReference>